<dbReference type="EMBL" id="VSSQ01014793">
    <property type="protein sequence ID" value="MPM54421.1"/>
    <property type="molecule type" value="Genomic_DNA"/>
</dbReference>
<dbReference type="InterPro" id="IPR036515">
    <property type="entry name" value="Transposase_17_sf"/>
</dbReference>
<dbReference type="GO" id="GO:0006313">
    <property type="term" value="P:DNA transposition"/>
    <property type="evidence" value="ECO:0007669"/>
    <property type="project" value="InterPro"/>
</dbReference>
<dbReference type="GO" id="GO:0003677">
    <property type="term" value="F:DNA binding"/>
    <property type="evidence" value="ECO:0007669"/>
    <property type="project" value="InterPro"/>
</dbReference>
<dbReference type="PANTHER" id="PTHR34322">
    <property type="entry name" value="TRANSPOSASE, Y1_TNP DOMAIN-CONTAINING"/>
    <property type="match status" value="1"/>
</dbReference>
<name>A0A645AQ17_9ZZZZ</name>
<feature type="domain" description="Transposase IS200-like" evidence="1">
    <location>
        <begin position="1"/>
        <end position="67"/>
    </location>
</feature>
<dbReference type="Gene3D" id="3.30.70.1290">
    <property type="entry name" value="Transposase IS200-like"/>
    <property type="match status" value="1"/>
</dbReference>
<dbReference type="AlphaFoldDB" id="A0A645AQ17"/>
<dbReference type="SMART" id="SM01321">
    <property type="entry name" value="Y1_Tnp"/>
    <property type="match status" value="1"/>
</dbReference>
<evidence type="ECO:0000259" key="1">
    <source>
        <dbReference type="SMART" id="SM01321"/>
    </source>
</evidence>
<accession>A0A645AQ17</accession>
<organism evidence="2">
    <name type="scientific">bioreactor metagenome</name>
    <dbReference type="NCBI Taxonomy" id="1076179"/>
    <lineage>
        <taxon>unclassified sequences</taxon>
        <taxon>metagenomes</taxon>
        <taxon>ecological metagenomes</taxon>
    </lineage>
</organism>
<reference evidence="2" key="1">
    <citation type="submission" date="2019-08" db="EMBL/GenBank/DDBJ databases">
        <authorList>
            <person name="Kucharzyk K."/>
            <person name="Murdoch R.W."/>
            <person name="Higgins S."/>
            <person name="Loffler F."/>
        </authorList>
    </citation>
    <scope>NUCLEOTIDE SEQUENCE</scope>
</reference>
<protein>
    <recommendedName>
        <fullName evidence="1">Transposase IS200-like domain-containing protein</fullName>
    </recommendedName>
</protein>
<dbReference type="PANTHER" id="PTHR34322:SF2">
    <property type="entry name" value="TRANSPOSASE IS200-LIKE DOMAIN-CONTAINING PROTEIN"/>
    <property type="match status" value="1"/>
</dbReference>
<comment type="caution">
    <text evidence="2">The sequence shown here is derived from an EMBL/GenBank/DDBJ whole genome shotgun (WGS) entry which is preliminary data.</text>
</comment>
<evidence type="ECO:0000313" key="2">
    <source>
        <dbReference type="EMBL" id="MPM54421.1"/>
    </source>
</evidence>
<dbReference type="GO" id="GO:0004803">
    <property type="term" value="F:transposase activity"/>
    <property type="evidence" value="ECO:0007669"/>
    <property type="project" value="InterPro"/>
</dbReference>
<gene>
    <name evidence="2" type="ORF">SDC9_101199</name>
</gene>
<proteinExistence type="predicted"/>
<dbReference type="SUPFAM" id="SSF143422">
    <property type="entry name" value="Transposase IS200-like"/>
    <property type="match status" value="1"/>
</dbReference>
<dbReference type="InterPro" id="IPR002686">
    <property type="entry name" value="Transposase_17"/>
</dbReference>
<sequence length="196" mass="23139">MGNHVHLLLHELNEKTEIIMRRIGASYVYWYNWKYRRCGHLFQDRYKSEAVETDVYFLTVLRYIHRNPVKAGLVKKASEYKWSSYNDYVHRKGVTDIDFTLNTIDGNRKNTVESFVKYHEMQNEDDCLDIGDSLRLTDEEAKDIIKKKCGISSTLQIRELDKEKRDKYLTELKQAGLSTRQLERLTGLGRSIILRA</sequence>